<keyword evidence="2" id="KW-1185">Reference proteome</keyword>
<organism evidence="1 2">
    <name type="scientific">Rhodanobacter soli</name>
    <dbReference type="NCBI Taxonomy" id="590609"/>
    <lineage>
        <taxon>Bacteria</taxon>
        <taxon>Pseudomonadati</taxon>
        <taxon>Pseudomonadota</taxon>
        <taxon>Gammaproteobacteria</taxon>
        <taxon>Lysobacterales</taxon>
        <taxon>Rhodanobacteraceae</taxon>
        <taxon>Rhodanobacter</taxon>
    </lineage>
</organism>
<name>A0ABV2Q1I4_9GAMM</name>
<dbReference type="EMBL" id="JBEPSD010000007">
    <property type="protein sequence ID" value="MET4571170.1"/>
    <property type="molecule type" value="Genomic_DNA"/>
</dbReference>
<evidence type="ECO:0000313" key="1">
    <source>
        <dbReference type="EMBL" id="MET4571170.1"/>
    </source>
</evidence>
<gene>
    <name evidence="1" type="ORF">ABIE04_003554</name>
</gene>
<evidence type="ECO:0000313" key="2">
    <source>
        <dbReference type="Proteomes" id="UP001549251"/>
    </source>
</evidence>
<reference evidence="1 2" key="1">
    <citation type="submission" date="2024-06" db="EMBL/GenBank/DDBJ databases">
        <title>Sorghum-associated microbial communities from plants grown in Nebraska, USA.</title>
        <authorList>
            <person name="Schachtman D."/>
        </authorList>
    </citation>
    <scope>NUCLEOTIDE SEQUENCE [LARGE SCALE GENOMIC DNA]</scope>
    <source>
        <strain evidence="1 2">1757</strain>
    </source>
</reference>
<proteinExistence type="predicted"/>
<sequence>MISAEVGKIKHIYPDPSRYGISDSGSLRQAHFAVFVFGSKGIDRIDLFVQKENGWRVIRAAIDDKELIAE</sequence>
<protein>
    <submittedName>
        <fullName evidence="1">Uncharacterized protein</fullName>
    </submittedName>
</protein>
<comment type="caution">
    <text evidence="1">The sequence shown here is derived from an EMBL/GenBank/DDBJ whole genome shotgun (WGS) entry which is preliminary data.</text>
</comment>
<dbReference type="Proteomes" id="UP001549251">
    <property type="component" value="Unassembled WGS sequence"/>
</dbReference>
<accession>A0ABV2Q1I4</accession>
<dbReference type="RefSeq" id="WP_354553267.1">
    <property type="nucleotide sequence ID" value="NZ_JBEPSD010000007.1"/>
</dbReference>